<evidence type="ECO:0000259" key="8">
    <source>
        <dbReference type="Pfam" id="PF00177"/>
    </source>
</evidence>
<evidence type="ECO:0000256" key="6">
    <source>
        <dbReference type="HAMAP-Rule" id="MF_00480"/>
    </source>
</evidence>
<dbReference type="AlphaFoldDB" id="A0A2M6YCR0"/>
<dbReference type="NCBIfam" id="TIGR01029">
    <property type="entry name" value="rpsG_bact"/>
    <property type="match status" value="1"/>
</dbReference>
<dbReference type="PIRSF" id="PIRSF002122">
    <property type="entry name" value="RPS7p_RPS7a_RPS5e_RPS7o"/>
    <property type="match status" value="1"/>
</dbReference>
<dbReference type="InterPro" id="IPR020606">
    <property type="entry name" value="Ribosomal_uS7_CS"/>
</dbReference>
<dbReference type="EMBL" id="PEXI01000035">
    <property type="protein sequence ID" value="PIU24444.1"/>
    <property type="molecule type" value="Genomic_DNA"/>
</dbReference>
<evidence type="ECO:0000256" key="5">
    <source>
        <dbReference type="ARBA" id="ARBA00023274"/>
    </source>
</evidence>
<dbReference type="GO" id="GO:0015935">
    <property type="term" value="C:small ribosomal subunit"/>
    <property type="evidence" value="ECO:0007669"/>
    <property type="project" value="InterPro"/>
</dbReference>
<dbReference type="GO" id="GO:0006412">
    <property type="term" value="P:translation"/>
    <property type="evidence" value="ECO:0007669"/>
    <property type="project" value="UniProtKB-UniRule"/>
</dbReference>
<dbReference type="FunFam" id="1.10.455.10:FF:000001">
    <property type="entry name" value="30S ribosomal protein S7"/>
    <property type="match status" value="1"/>
</dbReference>
<dbReference type="GO" id="GO:0000049">
    <property type="term" value="F:tRNA binding"/>
    <property type="evidence" value="ECO:0007669"/>
    <property type="project" value="UniProtKB-UniRule"/>
</dbReference>
<evidence type="ECO:0000256" key="1">
    <source>
        <dbReference type="ARBA" id="ARBA00007151"/>
    </source>
</evidence>
<dbReference type="PROSITE" id="PS00052">
    <property type="entry name" value="RIBOSOMAL_S7"/>
    <property type="match status" value="1"/>
</dbReference>
<keyword evidence="3 6" id="KW-0694">RNA-binding</keyword>
<dbReference type="PANTHER" id="PTHR11205">
    <property type="entry name" value="RIBOSOMAL PROTEIN S7"/>
    <property type="match status" value="1"/>
</dbReference>
<dbReference type="GO" id="GO:0003735">
    <property type="term" value="F:structural constituent of ribosome"/>
    <property type="evidence" value="ECO:0007669"/>
    <property type="project" value="InterPro"/>
</dbReference>
<dbReference type="Pfam" id="PF00177">
    <property type="entry name" value="Ribosomal_S7"/>
    <property type="match status" value="1"/>
</dbReference>
<dbReference type="InterPro" id="IPR023798">
    <property type="entry name" value="Ribosomal_uS7_dom"/>
</dbReference>
<dbReference type="InterPro" id="IPR005717">
    <property type="entry name" value="Ribosomal_uS7_bac/org-type"/>
</dbReference>
<name>A0A2M6YCR0_9BACT</name>
<proteinExistence type="inferred from homology"/>
<accession>A0A2M6YCR0</accession>
<dbReference type="Proteomes" id="UP000229896">
    <property type="component" value="Unassembled WGS sequence"/>
</dbReference>
<evidence type="ECO:0000256" key="2">
    <source>
        <dbReference type="ARBA" id="ARBA00022730"/>
    </source>
</evidence>
<protein>
    <recommendedName>
        <fullName evidence="6">Small ribosomal subunit protein uS7</fullName>
    </recommendedName>
</protein>
<gene>
    <name evidence="6" type="primary">rpsG</name>
    <name evidence="9" type="ORF">COT12_01030</name>
</gene>
<comment type="similarity">
    <text evidence="1 6 7">Belongs to the universal ribosomal protein uS7 family.</text>
</comment>
<evidence type="ECO:0000256" key="7">
    <source>
        <dbReference type="RuleBase" id="RU003619"/>
    </source>
</evidence>
<evidence type="ECO:0000313" key="10">
    <source>
        <dbReference type="Proteomes" id="UP000229896"/>
    </source>
</evidence>
<feature type="domain" description="Small ribosomal subunit protein uS7" evidence="8">
    <location>
        <begin position="7"/>
        <end position="150"/>
    </location>
</feature>
<dbReference type="GO" id="GO:0019843">
    <property type="term" value="F:rRNA binding"/>
    <property type="evidence" value="ECO:0007669"/>
    <property type="project" value="UniProtKB-UniRule"/>
</dbReference>
<sequence>MSRGHQKLKNHQLKPDRKYGSVLVTKFTNYIMQCGKKTVAENIIYSALKNSSKKLGAEPLDVLERMIKNVGPLLEVKAKRIGGANYQIPMEVNRERKETLTLRWVLSAAKSRKGAPMAEKLSLELIDACNNTGAAVKKKEDTHRMAEANKAFAHFARL</sequence>
<keyword evidence="2 6" id="KW-0699">rRNA-binding</keyword>
<keyword evidence="5 6" id="KW-0687">Ribonucleoprotein</keyword>
<keyword evidence="6" id="KW-0820">tRNA-binding</keyword>
<organism evidence="9 10">
    <name type="scientific">Candidatus Berkelbacteria bacterium CG08_land_8_20_14_0_20_39_8</name>
    <dbReference type="NCBI Taxonomy" id="1974511"/>
    <lineage>
        <taxon>Bacteria</taxon>
        <taxon>Candidatus Berkelbacteria</taxon>
    </lineage>
</organism>
<evidence type="ECO:0000256" key="4">
    <source>
        <dbReference type="ARBA" id="ARBA00022980"/>
    </source>
</evidence>
<comment type="subunit">
    <text evidence="6">Part of the 30S ribosomal subunit. Contacts proteins S9 and S11.</text>
</comment>
<comment type="caution">
    <text evidence="9">The sequence shown here is derived from an EMBL/GenBank/DDBJ whole genome shotgun (WGS) entry which is preliminary data.</text>
</comment>
<evidence type="ECO:0000313" key="9">
    <source>
        <dbReference type="EMBL" id="PIU24444.1"/>
    </source>
</evidence>
<reference evidence="10" key="1">
    <citation type="submission" date="2017-09" db="EMBL/GenBank/DDBJ databases">
        <title>Depth-based differentiation of microbial function through sediment-hosted aquifers and enrichment of novel symbionts in the deep terrestrial subsurface.</title>
        <authorList>
            <person name="Probst A.J."/>
            <person name="Ladd B."/>
            <person name="Jarett J.K."/>
            <person name="Geller-Mcgrath D.E."/>
            <person name="Sieber C.M.K."/>
            <person name="Emerson J.B."/>
            <person name="Anantharaman K."/>
            <person name="Thomas B.C."/>
            <person name="Malmstrom R."/>
            <person name="Stieglmeier M."/>
            <person name="Klingl A."/>
            <person name="Woyke T."/>
            <person name="Ryan C.M."/>
            <person name="Banfield J.F."/>
        </authorList>
    </citation>
    <scope>NUCLEOTIDE SEQUENCE [LARGE SCALE GENOMIC DNA]</scope>
</reference>
<dbReference type="InterPro" id="IPR000235">
    <property type="entry name" value="Ribosomal_uS7"/>
</dbReference>
<dbReference type="HAMAP" id="MF_00480_B">
    <property type="entry name" value="Ribosomal_uS7_B"/>
    <property type="match status" value="1"/>
</dbReference>
<dbReference type="CDD" id="cd14869">
    <property type="entry name" value="uS7_Bacteria"/>
    <property type="match status" value="1"/>
</dbReference>
<comment type="function">
    <text evidence="6">One of the primary rRNA binding proteins, it binds directly to 16S rRNA where it nucleates assembly of the head domain of the 30S subunit. Is located at the subunit interface close to the decoding center, probably blocks exit of the E-site tRNA.</text>
</comment>
<dbReference type="Gene3D" id="1.10.455.10">
    <property type="entry name" value="Ribosomal protein S7 domain"/>
    <property type="match status" value="1"/>
</dbReference>
<keyword evidence="4 6" id="KW-0689">Ribosomal protein</keyword>
<evidence type="ECO:0000256" key="3">
    <source>
        <dbReference type="ARBA" id="ARBA00022884"/>
    </source>
</evidence>
<dbReference type="SUPFAM" id="SSF47973">
    <property type="entry name" value="Ribosomal protein S7"/>
    <property type="match status" value="1"/>
</dbReference>
<dbReference type="InterPro" id="IPR036823">
    <property type="entry name" value="Ribosomal_uS7_dom_sf"/>
</dbReference>